<feature type="compositionally biased region" description="Low complexity" evidence="1">
    <location>
        <begin position="593"/>
        <end position="613"/>
    </location>
</feature>
<feature type="compositionally biased region" description="Low complexity" evidence="1">
    <location>
        <begin position="641"/>
        <end position="656"/>
    </location>
</feature>
<feature type="region of interest" description="Disordered" evidence="1">
    <location>
        <begin position="48"/>
        <end position="95"/>
    </location>
</feature>
<feature type="compositionally biased region" description="Basic and acidic residues" evidence="1">
    <location>
        <begin position="274"/>
        <end position="284"/>
    </location>
</feature>
<feature type="compositionally biased region" description="Low complexity" evidence="1">
    <location>
        <begin position="1130"/>
        <end position="1145"/>
    </location>
</feature>
<feature type="compositionally biased region" description="Low complexity" evidence="1">
    <location>
        <begin position="910"/>
        <end position="947"/>
    </location>
</feature>
<feature type="compositionally biased region" description="Polar residues" evidence="1">
    <location>
        <begin position="899"/>
        <end position="909"/>
    </location>
</feature>
<feature type="compositionally biased region" description="Polar residues" evidence="1">
    <location>
        <begin position="657"/>
        <end position="667"/>
    </location>
</feature>
<feature type="compositionally biased region" description="Low complexity" evidence="1">
    <location>
        <begin position="855"/>
        <end position="866"/>
    </location>
</feature>
<feature type="compositionally biased region" description="Polar residues" evidence="1">
    <location>
        <begin position="362"/>
        <end position="387"/>
    </location>
</feature>
<dbReference type="RefSeq" id="XP_012941418.1">
    <property type="nucleotide sequence ID" value="XM_013085964.2"/>
</dbReference>
<feature type="compositionally biased region" description="Polar residues" evidence="1">
    <location>
        <begin position="948"/>
        <end position="957"/>
    </location>
</feature>
<feature type="compositionally biased region" description="Low complexity" evidence="1">
    <location>
        <begin position="777"/>
        <end position="793"/>
    </location>
</feature>
<keyword evidence="2" id="KW-1185">Reference proteome</keyword>
<name>A0ABM1A5V5_APLCA</name>
<dbReference type="GeneID" id="101852201"/>
<feature type="compositionally biased region" description="Low complexity" evidence="1">
    <location>
        <begin position="874"/>
        <end position="898"/>
    </location>
</feature>
<feature type="region of interest" description="Disordered" evidence="1">
    <location>
        <begin position="1"/>
        <end position="24"/>
    </location>
</feature>
<feature type="compositionally biased region" description="Polar residues" evidence="1">
    <location>
        <begin position="513"/>
        <end position="538"/>
    </location>
</feature>
<feature type="compositionally biased region" description="Low complexity" evidence="1">
    <location>
        <begin position="262"/>
        <end position="273"/>
    </location>
</feature>
<dbReference type="Proteomes" id="UP000694888">
    <property type="component" value="Unplaced"/>
</dbReference>
<accession>A0ABM1A5V5</accession>
<proteinExistence type="predicted"/>
<evidence type="ECO:0000313" key="3">
    <source>
        <dbReference type="RefSeq" id="XP_012941418.1"/>
    </source>
</evidence>
<feature type="compositionally biased region" description="Polar residues" evidence="1">
    <location>
        <begin position="1166"/>
        <end position="1184"/>
    </location>
</feature>
<feature type="compositionally biased region" description="Polar residues" evidence="1">
    <location>
        <begin position="841"/>
        <end position="850"/>
    </location>
</feature>
<feature type="compositionally biased region" description="Polar residues" evidence="1">
    <location>
        <begin position="738"/>
        <end position="770"/>
    </location>
</feature>
<reference evidence="3" key="1">
    <citation type="submission" date="2025-08" db="UniProtKB">
        <authorList>
            <consortium name="RefSeq"/>
        </authorList>
    </citation>
    <scope>IDENTIFICATION</scope>
</reference>
<organism evidence="2 3">
    <name type="scientific">Aplysia californica</name>
    <name type="common">California sea hare</name>
    <dbReference type="NCBI Taxonomy" id="6500"/>
    <lineage>
        <taxon>Eukaryota</taxon>
        <taxon>Metazoa</taxon>
        <taxon>Spiralia</taxon>
        <taxon>Lophotrochozoa</taxon>
        <taxon>Mollusca</taxon>
        <taxon>Gastropoda</taxon>
        <taxon>Heterobranchia</taxon>
        <taxon>Euthyneura</taxon>
        <taxon>Tectipleura</taxon>
        <taxon>Aplysiida</taxon>
        <taxon>Aplysioidea</taxon>
        <taxon>Aplysiidae</taxon>
        <taxon>Aplysia</taxon>
    </lineage>
</organism>
<protein>
    <submittedName>
        <fullName evidence="3">Platelet binding protein GspB</fullName>
    </submittedName>
</protein>
<feature type="compositionally biased region" description="Low complexity" evidence="1">
    <location>
        <begin position="560"/>
        <end position="586"/>
    </location>
</feature>
<feature type="compositionally biased region" description="Polar residues" evidence="1">
    <location>
        <begin position="205"/>
        <end position="218"/>
    </location>
</feature>
<sequence>MAAVKEYSGDPALEEEDIRGDGKKKKFKPLSAVRKLFGKKRKKEESVVAVKAQSTTALHSEYVEEEDDDGGFKTHQKPLSLSGTRSISEDSVFSPEAREANISVFPKSAVSEESLPKSAFQSELFSKLSKRRSQYSDDDHDDGLPRSPVPPVTTADVIMGGSLKPTPSGKKSSNRDSDQSLISVDSSENEEEDLFTAKWKASVPSRKSNSESSLSQAKMDSLDFTGIEKTEVLKSSALKDRMSIKPKGRKATRQSRKKKESASPLSLPSLNEESPTRSRPEEIPSLKPSGSPVTKDAVKPTALKSDDKSQVSAFGQSPASSSGSTKAKVSSITVASSPATSPSTAAPPSSGLSSSPPKGVTAASSNSSTKLSGSQRFSGVYSPTSAGASGPGQTPQASSQTTANSSSSSSSSNNIPSVSLSEKKSDVSSASDRGAEVTSGRPPVGTSGQKQQQQQDDAKCAVDIKARMSNFQAFGGSSKSSASESPSLKVSDTNSNVTLSPKEDYKLKRQNRSKTLPGTTEDQQQASPRVQRASSHRVQGSPAKIEISQKEPVVTISENSTTSAASIVSTSTASATSGLKTSTSSSVRKLDSSRYSSVDSGSSASSEPSWISMVRKKKEESEAEVEDAKNKTVDSVKQDSAKAAASSAAKAGGNASTPKSVFSSSSYLEKKRGSVDTTSVKAKEANEQSVKKTDNPSYDGSAKRPSVDAGSTKRPSIDIGSTRRESIEINISELSSVKALSSTFGSSSRGENTNRVGSQKDNTNTAGSTSDKAKMFSSSAGSISGNNWSSSVSEDNEKKASESSGVKPSGVGHFRGGSVKTSPTKSIEGRSAFPNRGGSVKVSSTFSQLSEPPRTGGANTSASSTSKLEQKTDTSGTTSSSSSASSSAPHSSQHATQSNSSTSYHAQAVTSSSSSSSSSATTPASTSSSKSGLGTSTGTKTQTNTASNSAKPPSGVQTSASSSSTSANPPSSSQFGVKSSFASSSPSVKPVNFSGVKSLSSSSSPASGNVPSSASVSSSSNPVAASVSSSVTPSKSSSSSSSSSSTTPSARASSVRSHSSFVSSPASRPQLSTTSPSLSSRSSGITKSPSMKATSTGAPEKQEEKTTNTAKVPAWRANLQKKNEMKIEIIENSSSSSSSSSQSKSENLKKNNDNSRVAETAKKTDSPATGSALLQSDKASNRSSKVLDMVKNFQNLQVSS</sequence>
<evidence type="ECO:0000313" key="2">
    <source>
        <dbReference type="Proteomes" id="UP000694888"/>
    </source>
</evidence>
<feature type="compositionally biased region" description="Low complexity" evidence="1">
    <location>
        <begin position="477"/>
        <end position="491"/>
    </location>
</feature>
<feature type="compositionally biased region" description="Low complexity" evidence="1">
    <location>
        <begin position="393"/>
        <end position="420"/>
    </location>
</feature>
<feature type="compositionally biased region" description="Basic and acidic residues" evidence="1">
    <location>
        <begin position="681"/>
        <end position="694"/>
    </location>
</feature>
<feature type="compositionally biased region" description="Polar residues" evidence="1">
    <location>
        <begin position="77"/>
        <end position="91"/>
    </location>
</feature>
<feature type="region of interest" description="Disordered" evidence="1">
    <location>
        <begin position="130"/>
        <end position="1184"/>
    </location>
</feature>
<evidence type="ECO:0000256" key="1">
    <source>
        <dbReference type="SAM" id="MobiDB-lite"/>
    </source>
</evidence>
<feature type="compositionally biased region" description="Basic and acidic residues" evidence="1">
    <location>
        <begin position="456"/>
        <end position="466"/>
    </location>
</feature>
<feature type="compositionally biased region" description="Polar residues" evidence="1">
    <location>
        <begin position="1084"/>
        <end position="1097"/>
    </location>
</feature>
<feature type="compositionally biased region" description="Basic residues" evidence="1">
    <location>
        <begin position="244"/>
        <end position="259"/>
    </location>
</feature>
<feature type="compositionally biased region" description="Low complexity" evidence="1">
    <location>
        <begin position="319"/>
        <end position="357"/>
    </location>
</feature>
<gene>
    <name evidence="3" type="primary">LOC101852201</name>
</gene>
<feature type="compositionally biased region" description="Basic and acidic residues" evidence="1">
    <location>
        <begin position="626"/>
        <end position="640"/>
    </location>
</feature>
<feature type="compositionally biased region" description="Basic and acidic residues" evidence="1">
    <location>
        <begin position="226"/>
        <end position="243"/>
    </location>
</feature>
<feature type="compositionally biased region" description="Low complexity" evidence="1">
    <location>
        <begin position="958"/>
        <end position="1083"/>
    </location>
</feature>